<protein>
    <recommendedName>
        <fullName evidence="13">Peptidase M14 domain-containing protein</fullName>
    </recommendedName>
</protein>
<evidence type="ECO:0000256" key="4">
    <source>
        <dbReference type="ARBA" id="ARBA00022670"/>
    </source>
</evidence>
<name>A0ABR3HT98_LOXSC</name>
<keyword evidence="6 12" id="KW-0732">Signal</keyword>
<keyword evidence="3" id="KW-0121">Carboxypeptidase</keyword>
<gene>
    <name evidence="14" type="ORF">ABMA27_003437</name>
</gene>
<evidence type="ECO:0000256" key="9">
    <source>
        <dbReference type="ARBA" id="ARBA00023049"/>
    </source>
</evidence>
<sequence length="434" mass="48984">MANFLKSVFVFFVVFYVVCAKHEAYDGHAFYEVTAKNEDQAKFVNGLENQIPIDIFVYANTDRAGQILVPKEQKMNFEASLESMGVEYRVQVENIREQLELEDKILAQSTSEPIDRSTFGVQALPYNQIHRYEVVDDYLVRLANAHPNLVTVESAGKSFEGRDVKYLKISTTNFEDRRKPVVFLMSLLHAREWVGLPSTLYAIDKLVLNVTENDLVNNIDWIILPIANPDGYEFSHTVNRFWRKNRRTGLTHGDSCVGVDLHRNFDIFWGSASSSDPCTETFHGRSAFSEPETQNIRRILDAYANRIELFIDFHSYGSMILFGFGNGQLPANALTLNLIGVNMAQAIDKIKWDMKPDYTVGNIYYTRYAMSGGSSDYAQGIGIPISFTYELPAMRGIAVGNFGYLVELAFIGQAGEEAWEGIKVGAKFISGLNK</sequence>
<comment type="caution">
    <text evidence="14">The sequence shown here is derived from an EMBL/GenBank/DDBJ whole genome shotgun (WGS) entry which is preliminary data.</text>
</comment>
<proteinExistence type="inferred from homology"/>
<accession>A0ABR3HT98</accession>
<reference evidence="14 15" key="1">
    <citation type="submission" date="2024-06" db="EMBL/GenBank/DDBJ databases">
        <title>A chromosome-level genome assembly of beet webworm, Loxostege sticticalis.</title>
        <authorList>
            <person name="Zhang Y."/>
        </authorList>
    </citation>
    <scope>NUCLEOTIDE SEQUENCE [LARGE SCALE GENOMIC DNA]</scope>
    <source>
        <strain evidence="14">AQ026</strain>
        <tissue evidence="14">Whole body</tissue>
    </source>
</reference>
<dbReference type="Pfam" id="PF00246">
    <property type="entry name" value="Peptidase_M14"/>
    <property type="match status" value="1"/>
</dbReference>
<feature type="chain" id="PRO_5045516477" description="Peptidase M14 domain-containing protein" evidence="12">
    <location>
        <begin position="21"/>
        <end position="434"/>
    </location>
</feature>
<evidence type="ECO:0000259" key="13">
    <source>
        <dbReference type="PROSITE" id="PS52035"/>
    </source>
</evidence>
<evidence type="ECO:0000256" key="6">
    <source>
        <dbReference type="ARBA" id="ARBA00022729"/>
    </source>
</evidence>
<organism evidence="14 15">
    <name type="scientific">Loxostege sticticalis</name>
    <name type="common">Beet webworm moth</name>
    <dbReference type="NCBI Taxonomy" id="481309"/>
    <lineage>
        <taxon>Eukaryota</taxon>
        <taxon>Metazoa</taxon>
        <taxon>Ecdysozoa</taxon>
        <taxon>Arthropoda</taxon>
        <taxon>Hexapoda</taxon>
        <taxon>Insecta</taxon>
        <taxon>Pterygota</taxon>
        <taxon>Neoptera</taxon>
        <taxon>Endopterygota</taxon>
        <taxon>Lepidoptera</taxon>
        <taxon>Glossata</taxon>
        <taxon>Ditrysia</taxon>
        <taxon>Pyraloidea</taxon>
        <taxon>Crambidae</taxon>
        <taxon>Pyraustinae</taxon>
        <taxon>Loxostege</taxon>
    </lineage>
</organism>
<dbReference type="InterPro" id="IPR000834">
    <property type="entry name" value="Peptidase_M14"/>
</dbReference>
<dbReference type="Proteomes" id="UP001549920">
    <property type="component" value="Unassembled WGS sequence"/>
</dbReference>
<dbReference type="EMBL" id="JBEUOH010000014">
    <property type="protein sequence ID" value="KAL0879724.1"/>
    <property type="molecule type" value="Genomic_DNA"/>
</dbReference>
<evidence type="ECO:0000256" key="10">
    <source>
        <dbReference type="ARBA" id="ARBA00023157"/>
    </source>
</evidence>
<keyword evidence="4" id="KW-0645">Protease</keyword>
<keyword evidence="9" id="KW-0482">Metalloprotease</keyword>
<keyword evidence="10" id="KW-1015">Disulfide bond</keyword>
<evidence type="ECO:0000256" key="8">
    <source>
        <dbReference type="ARBA" id="ARBA00022833"/>
    </source>
</evidence>
<evidence type="ECO:0000256" key="12">
    <source>
        <dbReference type="SAM" id="SignalP"/>
    </source>
</evidence>
<evidence type="ECO:0000256" key="5">
    <source>
        <dbReference type="ARBA" id="ARBA00022723"/>
    </source>
</evidence>
<comment type="similarity">
    <text evidence="2 11">Belongs to the peptidase M14 family.</text>
</comment>
<evidence type="ECO:0000313" key="15">
    <source>
        <dbReference type="Proteomes" id="UP001549920"/>
    </source>
</evidence>
<dbReference type="PANTHER" id="PTHR11705:SF140">
    <property type="entry name" value="FI02848P-RELATED"/>
    <property type="match status" value="1"/>
</dbReference>
<evidence type="ECO:0000256" key="3">
    <source>
        <dbReference type="ARBA" id="ARBA00022645"/>
    </source>
</evidence>
<keyword evidence="8" id="KW-0862">Zinc</keyword>
<comment type="cofactor">
    <cofactor evidence="1">
        <name>Zn(2+)</name>
        <dbReference type="ChEBI" id="CHEBI:29105"/>
    </cofactor>
</comment>
<dbReference type="PROSITE" id="PS52035">
    <property type="entry name" value="PEPTIDASE_M14"/>
    <property type="match status" value="1"/>
</dbReference>
<dbReference type="PANTHER" id="PTHR11705">
    <property type="entry name" value="PROTEASE FAMILY M14 CARBOXYPEPTIDASE A,B"/>
    <property type="match status" value="1"/>
</dbReference>
<dbReference type="Gene3D" id="3.40.630.10">
    <property type="entry name" value="Zn peptidases"/>
    <property type="match status" value="1"/>
</dbReference>
<dbReference type="SUPFAM" id="SSF54897">
    <property type="entry name" value="Protease propeptides/inhibitors"/>
    <property type="match status" value="1"/>
</dbReference>
<dbReference type="Pfam" id="PF02244">
    <property type="entry name" value="Propep_M14"/>
    <property type="match status" value="1"/>
</dbReference>
<feature type="domain" description="Peptidase M14" evidence="13">
    <location>
        <begin position="128"/>
        <end position="429"/>
    </location>
</feature>
<dbReference type="InterPro" id="IPR003146">
    <property type="entry name" value="M14A_act_pep"/>
</dbReference>
<evidence type="ECO:0000313" key="14">
    <source>
        <dbReference type="EMBL" id="KAL0879724.1"/>
    </source>
</evidence>
<keyword evidence="7" id="KW-0378">Hydrolase</keyword>
<evidence type="ECO:0000256" key="1">
    <source>
        <dbReference type="ARBA" id="ARBA00001947"/>
    </source>
</evidence>
<dbReference type="InterPro" id="IPR036990">
    <property type="entry name" value="M14A-like_propep"/>
</dbReference>
<dbReference type="SUPFAM" id="SSF53187">
    <property type="entry name" value="Zn-dependent exopeptidases"/>
    <property type="match status" value="1"/>
</dbReference>
<dbReference type="Gene3D" id="3.30.70.340">
    <property type="entry name" value="Metallocarboxypeptidase-like"/>
    <property type="match status" value="1"/>
</dbReference>
<keyword evidence="15" id="KW-1185">Reference proteome</keyword>
<keyword evidence="5" id="KW-0479">Metal-binding</keyword>
<evidence type="ECO:0000256" key="7">
    <source>
        <dbReference type="ARBA" id="ARBA00022801"/>
    </source>
</evidence>
<feature type="active site" description="Proton donor/acceptor" evidence="11">
    <location>
        <position position="390"/>
    </location>
</feature>
<feature type="signal peptide" evidence="12">
    <location>
        <begin position="1"/>
        <end position="20"/>
    </location>
</feature>
<evidence type="ECO:0000256" key="2">
    <source>
        <dbReference type="ARBA" id="ARBA00005988"/>
    </source>
</evidence>
<dbReference type="PRINTS" id="PR00765">
    <property type="entry name" value="CRBOXYPTASEA"/>
</dbReference>
<evidence type="ECO:0000256" key="11">
    <source>
        <dbReference type="PROSITE-ProRule" id="PRU01379"/>
    </source>
</evidence>
<dbReference type="SMART" id="SM00631">
    <property type="entry name" value="Zn_pept"/>
    <property type="match status" value="1"/>
</dbReference>